<reference evidence="1" key="1">
    <citation type="journal article" date="2008" name="J. Bacteriol.">
        <title>Genetic and functional properties of the self-transmissible Yersinia enterocolitica plasmid pYE854, which mobilizes the virulence plasmid pYV.</title>
        <authorList>
            <person name="Hammerl J.A."/>
            <person name="Klein I."/>
            <person name="Lanka E."/>
            <person name="Appel B."/>
            <person name="Hertwig S."/>
        </authorList>
    </citation>
    <scope>NUCLEOTIDE SEQUENCE [LARGE SCALE GENOMIC DNA]</scope>
    <source>
        <strain evidence="1">29854</strain>
        <plasmid evidence="1">pYE854</plasmid>
    </source>
</reference>
<protein>
    <submittedName>
        <fullName evidence="1">Uncharacterized protein</fullName>
    </submittedName>
</protein>
<dbReference type="AlphaFoldDB" id="B0RKQ8"/>
<proteinExistence type="predicted"/>
<name>B0RKQ8_YEREN</name>
<evidence type="ECO:0000313" key="1">
    <source>
        <dbReference type="EMBL" id="CAP20165.1"/>
    </source>
</evidence>
<sequence length="73" mass="8481">MPWIFFTTQKRDFTIVTSDICLYQRAKTSVNRTGRKYSGRGASAGSWRQYHGSWPGYPRTSLPVNAIWRSIYC</sequence>
<organism evidence="1">
    <name type="scientific">Yersinia enterocolitica</name>
    <dbReference type="NCBI Taxonomy" id="630"/>
    <lineage>
        <taxon>Bacteria</taxon>
        <taxon>Pseudomonadati</taxon>
        <taxon>Pseudomonadota</taxon>
        <taxon>Gammaproteobacteria</taxon>
        <taxon>Enterobacterales</taxon>
        <taxon>Yersiniaceae</taxon>
        <taxon>Yersinia</taxon>
    </lineage>
</organism>
<dbReference type="EMBL" id="AM905950">
    <property type="protein sequence ID" value="CAP20165.1"/>
    <property type="molecule type" value="Genomic_DNA"/>
</dbReference>
<keyword evidence="1" id="KW-0614">Plasmid</keyword>
<geneLocation type="plasmid" evidence="1">
    <name>pYE854</name>
</geneLocation>
<accession>B0RKQ8</accession>